<evidence type="ECO:0000313" key="3">
    <source>
        <dbReference type="Proteomes" id="UP001500795"/>
    </source>
</evidence>
<evidence type="ECO:0000313" key="2">
    <source>
        <dbReference type="EMBL" id="GAA3533436.1"/>
    </source>
</evidence>
<proteinExistence type="predicted"/>
<dbReference type="RefSeq" id="WP_344955579.1">
    <property type="nucleotide sequence ID" value="NZ_BAABCX010000001.1"/>
</dbReference>
<sequence>MKRYYYVSDNLDDLEAVEQELERCGITQPQIHVLSERDGEVERHRLHEVEAVLKKDVVHATEVGALIGAVAAGFVLLLSYLSGITETVGWVPFIFLAIVALGFGAWEGGMFGIQNPHRDFRKFMDALQAGKHVFFVDVEPTQEAILARVAGAHPQLQAAGTGAATPRWVILAQNKWKAFNRTMP</sequence>
<keyword evidence="3" id="KW-1185">Reference proteome</keyword>
<dbReference type="EMBL" id="BAABCX010000001">
    <property type="protein sequence ID" value="GAA3533436.1"/>
    <property type="molecule type" value="Genomic_DNA"/>
</dbReference>
<keyword evidence="1" id="KW-0472">Membrane</keyword>
<keyword evidence="1" id="KW-0812">Transmembrane</keyword>
<accession>A0ABP6VEG7</accession>
<gene>
    <name evidence="2" type="ORF">GCM10022394_11130</name>
</gene>
<reference evidence="3" key="1">
    <citation type="journal article" date="2019" name="Int. J. Syst. Evol. Microbiol.">
        <title>The Global Catalogue of Microorganisms (GCM) 10K type strain sequencing project: providing services to taxonomists for standard genome sequencing and annotation.</title>
        <authorList>
            <consortium name="The Broad Institute Genomics Platform"/>
            <consortium name="The Broad Institute Genome Sequencing Center for Infectious Disease"/>
            <person name="Wu L."/>
            <person name="Ma J."/>
        </authorList>
    </citation>
    <scope>NUCLEOTIDE SEQUENCE [LARGE SCALE GENOMIC DNA]</scope>
    <source>
        <strain evidence="3">JCM 17110</strain>
    </source>
</reference>
<protein>
    <submittedName>
        <fullName evidence="2">Magnesium transporter</fullName>
    </submittedName>
</protein>
<dbReference type="Proteomes" id="UP001500795">
    <property type="component" value="Unassembled WGS sequence"/>
</dbReference>
<evidence type="ECO:0000256" key="1">
    <source>
        <dbReference type="SAM" id="Phobius"/>
    </source>
</evidence>
<keyword evidence="1" id="KW-1133">Transmembrane helix</keyword>
<name>A0ABP6VEG7_9GAMM</name>
<feature type="transmembrane region" description="Helical" evidence="1">
    <location>
        <begin position="63"/>
        <end position="84"/>
    </location>
</feature>
<feature type="transmembrane region" description="Helical" evidence="1">
    <location>
        <begin position="90"/>
        <end position="113"/>
    </location>
</feature>
<comment type="caution">
    <text evidence="2">The sequence shown here is derived from an EMBL/GenBank/DDBJ whole genome shotgun (WGS) entry which is preliminary data.</text>
</comment>
<organism evidence="2 3">
    <name type="scientific">Zobellella aerophila</name>
    <dbReference type="NCBI Taxonomy" id="870480"/>
    <lineage>
        <taxon>Bacteria</taxon>
        <taxon>Pseudomonadati</taxon>
        <taxon>Pseudomonadota</taxon>
        <taxon>Gammaproteobacteria</taxon>
        <taxon>Aeromonadales</taxon>
        <taxon>Aeromonadaceae</taxon>
        <taxon>Zobellella</taxon>
    </lineage>
</organism>